<keyword evidence="5" id="KW-0472">Membrane</keyword>
<name>A0A9D4VC61_ADICA</name>
<keyword evidence="3" id="KW-1003">Cell membrane</keyword>
<dbReference type="GO" id="GO:0051301">
    <property type="term" value="P:cell division"/>
    <property type="evidence" value="ECO:0007669"/>
    <property type="project" value="UniProtKB-KW"/>
</dbReference>
<evidence type="ECO:0000256" key="5">
    <source>
        <dbReference type="ARBA" id="ARBA00023136"/>
    </source>
</evidence>
<reference evidence="10" key="1">
    <citation type="submission" date="2021-01" db="EMBL/GenBank/DDBJ databases">
        <title>Adiantum capillus-veneris genome.</title>
        <authorList>
            <person name="Fang Y."/>
            <person name="Liao Q."/>
        </authorList>
    </citation>
    <scope>NUCLEOTIDE SEQUENCE</scope>
    <source>
        <strain evidence="10">H3</strain>
        <tissue evidence="10">Leaf</tissue>
    </source>
</reference>
<keyword evidence="6" id="KW-0131">Cell cycle</keyword>
<dbReference type="OrthoDB" id="1907705at2759"/>
<evidence type="ECO:0000256" key="4">
    <source>
        <dbReference type="ARBA" id="ARBA00022618"/>
    </source>
</evidence>
<dbReference type="EMBL" id="JABFUD020000002">
    <property type="protein sequence ID" value="KAI5082737.1"/>
    <property type="molecule type" value="Genomic_DNA"/>
</dbReference>
<dbReference type="GO" id="GO:0051258">
    <property type="term" value="P:protein polymerization"/>
    <property type="evidence" value="ECO:0007669"/>
    <property type="project" value="UniProtKB-ARBA"/>
</dbReference>
<keyword evidence="2" id="KW-0217">Developmental protein</keyword>
<evidence type="ECO:0000256" key="2">
    <source>
        <dbReference type="ARBA" id="ARBA00022473"/>
    </source>
</evidence>
<comment type="subcellular location">
    <subcellularLocation>
        <location evidence="1">Cell membrane</location>
        <topology evidence="1">Peripheral membrane protein</topology>
        <orientation evidence="1">Cytoplasmic side</orientation>
    </subcellularLocation>
</comment>
<evidence type="ECO:0000259" key="9">
    <source>
        <dbReference type="Pfam" id="PF06136"/>
    </source>
</evidence>
<evidence type="ECO:0000313" key="10">
    <source>
        <dbReference type="EMBL" id="KAI5082737.1"/>
    </source>
</evidence>
<organism evidence="10 11">
    <name type="scientific">Adiantum capillus-veneris</name>
    <name type="common">Maidenhair fern</name>
    <dbReference type="NCBI Taxonomy" id="13818"/>
    <lineage>
        <taxon>Eukaryota</taxon>
        <taxon>Viridiplantae</taxon>
        <taxon>Streptophyta</taxon>
        <taxon>Embryophyta</taxon>
        <taxon>Tracheophyta</taxon>
        <taxon>Polypodiopsida</taxon>
        <taxon>Polypodiidae</taxon>
        <taxon>Polypodiales</taxon>
        <taxon>Pteridineae</taxon>
        <taxon>Pteridaceae</taxon>
        <taxon>Vittarioideae</taxon>
        <taxon>Adiantum</taxon>
    </lineage>
</organism>
<accession>A0A9D4VC61</accession>
<dbReference type="PANTHER" id="PTHR31083:SF5">
    <property type="entry name" value="PROTEIN SOSEKI 1"/>
    <property type="match status" value="1"/>
</dbReference>
<keyword evidence="4" id="KW-0132">Cell division</keyword>
<comment type="caution">
    <text evidence="10">The sequence shown here is derived from an EMBL/GenBank/DDBJ whole genome shotgun (WGS) entry which is preliminary data.</text>
</comment>
<dbReference type="PANTHER" id="PTHR31083">
    <property type="entry name" value="UPSTREAM OF FLC PROTEIN (DUF966)"/>
    <property type="match status" value="1"/>
</dbReference>
<protein>
    <recommendedName>
        <fullName evidence="9">SOSEKI DIX-like domain-containing protein</fullName>
    </recommendedName>
</protein>
<proteinExistence type="inferred from homology"/>
<dbReference type="AlphaFoldDB" id="A0A9D4VC61"/>
<keyword evidence="11" id="KW-1185">Reference proteome</keyword>
<comment type="similarity">
    <text evidence="7">Belongs to the SOSEKI family.</text>
</comment>
<evidence type="ECO:0000313" key="11">
    <source>
        <dbReference type="Proteomes" id="UP000886520"/>
    </source>
</evidence>
<evidence type="ECO:0000256" key="1">
    <source>
        <dbReference type="ARBA" id="ARBA00004413"/>
    </source>
</evidence>
<dbReference type="InterPro" id="IPR010369">
    <property type="entry name" value="SOK"/>
</dbReference>
<feature type="region of interest" description="Disordered" evidence="8">
    <location>
        <begin position="276"/>
        <end position="297"/>
    </location>
</feature>
<evidence type="ECO:0000256" key="6">
    <source>
        <dbReference type="ARBA" id="ARBA00023306"/>
    </source>
</evidence>
<dbReference type="Pfam" id="PF06136">
    <property type="entry name" value="SOK"/>
    <property type="match status" value="1"/>
</dbReference>
<gene>
    <name evidence="10" type="ORF">GOP47_0002480</name>
</gene>
<dbReference type="InterPro" id="IPR048351">
    <property type="entry name" value="SOK_DIX"/>
</dbReference>
<dbReference type="GO" id="GO:0005886">
    <property type="term" value="C:plasma membrane"/>
    <property type="evidence" value="ECO:0007669"/>
    <property type="project" value="UniProtKB-SubCell"/>
</dbReference>
<evidence type="ECO:0000256" key="8">
    <source>
        <dbReference type="SAM" id="MobiDB-lite"/>
    </source>
</evidence>
<sequence>MGSTTTISTRLSKYCIKPRGIQQHLLPLIVAELERSFCCRKACRLHHLPYMENNHYLHIHLRWKDVRLHNSLNVRRMRIVRIIYYLSREGQLEEPHLLEVPMAMSNSDGLHLIEVKTWLTQTRGRSMAASFSWSYRRNYKEGCIWQDVSADEDLILPASEDEYILKGSKVAVASKELWPAPVFAKLDQNSYSMHGDYDRSIRVKEGILTGGTKGLHASDEQVVNVAEDFCELTSTDGDRKSNVICDQHSTLIDARPMTVLDSLIPDETGRTLEHAYQNGKRQERKSHRVSGNSTMNSLHGSCPTALTGTTCEVVQAKGVTTDSCQIDKEVVDLNIAENAKLSKTVGNHIKCETMAIHDRETDNERLLQTNHMKDSDERDKQTSLNVIQDATSLQTVDNQMKCQTSPKHLICGAPCDATDSIVVALASENFQRAPIKATHLKSNGYRTTPSNRAIMVEKRLDSKPTKQSTLQQPSCKSMKKANMTRCEDKRTQNADKSVVMRRRIKTNWGCRYTPVQLTHVKAYNIGGMSACKPQLPSSNGIAENVIWEIGERITGQDKKSHNERVSYSDELGVQLPATMVVKDIAVHMSEPLCPLRQRLLTKQAPLSYTLTPAYDHKKATSQYPPKKTSLPVFGSEKRQQQLLEELDSFRINSGISDISLTKKSSQSQLICMQQASKMSWHEENSYPMNPVVHSHDRAFSSQNVSRKDIKSLWEELLQTTQDALTHQETI</sequence>
<evidence type="ECO:0000256" key="3">
    <source>
        <dbReference type="ARBA" id="ARBA00022475"/>
    </source>
</evidence>
<dbReference type="Proteomes" id="UP000886520">
    <property type="component" value="Chromosome 3"/>
</dbReference>
<evidence type="ECO:0000256" key="7">
    <source>
        <dbReference type="ARBA" id="ARBA00024211"/>
    </source>
</evidence>
<feature type="domain" description="SOSEKI DIX-like" evidence="9">
    <location>
        <begin position="80"/>
        <end position="170"/>
    </location>
</feature>